<dbReference type="SUPFAM" id="SSF54928">
    <property type="entry name" value="RNA-binding domain, RBD"/>
    <property type="match status" value="1"/>
</dbReference>
<dbReference type="InterPro" id="IPR051229">
    <property type="entry name" value="ALYREF_mRNA_export"/>
</dbReference>
<evidence type="ECO:0000313" key="5">
    <source>
        <dbReference type="EMBL" id="KAK0746149.1"/>
    </source>
</evidence>
<dbReference type="Pfam" id="PF00076">
    <property type="entry name" value="RRM_1"/>
    <property type="match status" value="1"/>
</dbReference>
<feature type="compositionally biased region" description="Basic and acidic residues" evidence="3">
    <location>
        <begin position="238"/>
        <end position="252"/>
    </location>
</feature>
<feature type="region of interest" description="Disordered" evidence="3">
    <location>
        <begin position="1"/>
        <end position="98"/>
    </location>
</feature>
<feature type="compositionally biased region" description="Basic and acidic residues" evidence="3">
    <location>
        <begin position="33"/>
        <end position="71"/>
    </location>
</feature>
<feature type="region of interest" description="Disordered" evidence="3">
    <location>
        <begin position="172"/>
        <end position="325"/>
    </location>
</feature>
<evidence type="ECO:0000313" key="6">
    <source>
        <dbReference type="Proteomes" id="UP001172155"/>
    </source>
</evidence>
<sequence>MDRALDRSLDEILEERGSQGGRGNRGSRRSRGPRREPQEYPRDGVRKSFRDDAPRNLDSEWVHDRYEDSGSRRSAQRRGPRIADEPADEPAESTRGSKIRVDNIHYELTQEDLEGLFEKIGPVVSLEMMYDRAGRSEGTAFVTYESNLDAKDAIREFNGANAAGQPIRLSLVPTGPLGGGRRNNAASGRPLAERITVPGGRSRSLSPHRASDDEAARKGIDRYRPGGQARSRSPLPNRRREGGRRPGARRDGGAGGGGGGGRRGGGAERPERPERSGGRTRKTQEQLDAEMEDYFNNGGGAAGQDAPANGGGATETLGDDIDMIE</sequence>
<dbReference type="GO" id="GO:0003729">
    <property type="term" value="F:mRNA binding"/>
    <property type="evidence" value="ECO:0007669"/>
    <property type="project" value="TreeGrafter"/>
</dbReference>
<gene>
    <name evidence="5" type="ORF">B0T18DRAFT_410958</name>
</gene>
<dbReference type="InterPro" id="IPR012677">
    <property type="entry name" value="Nucleotide-bd_a/b_plait_sf"/>
</dbReference>
<evidence type="ECO:0000256" key="2">
    <source>
        <dbReference type="PROSITE-ProRule" id="PRU00176"/>
    </source>
</evidence>
<proteinExistence type="predicted"/>
<accession>A0AA40EV70</accession>
<dbReference type="CDD" id="cd12418">
    <property type="entry name" value="RRM_Aly_REF_like"/>
    <property type="match status" value="1"/>
</dbReference>
<reference evidence="5" key="1">
    <citation type="submission" date="2023-06" db="EMBL/GenBank/DDBJ databases">
        <title>Genome-scale phylogeny and comparative genomics of the fungal order Sordariales.</title>
        <authorList>
            <consortium name="Lawrence Berkeley National Laboratory"/>
            <person name="Hensen N."/>
            <person name="Bonometti L."/>
            <person name="Westerberg I."/>
            <person name="Brannstrom I.O."/>
            <person name="Guillou S."/>
            <person name="Cros-Aarteil S."/>
            <person name="Calhoun S."/>
            <person name="Haridas S."/>
            <person name="Kuo A."/>
            <person name="Mondo S."/>
            <person name="Pangilinan J."/>
            <person name="Riley R."/>
            <person name="LaButti K."/>
            <person name="Andreopoulos B."/>
            <person name="Lipzen A."/>
            <person name="Chen C."/>
            <person name="Yanf M."/>
            <person name="Daum C."/>
            <person name="Ng V."/>
            <person name="Clum A."/>
            <person name="Steindorff A."/>
            <person name="Ohm R."/>
            <person name="Martin F."/>
            <person name="Silar P."/>
            <person name="Natvig D."/>
            <person name="Lalanne C."/>
            <person name="Gautier V."/>
            <person name="Ament-velasquez S.L."/>
            <person name="Kruys A."/>
            <person name="Hutchinson M.I."/>
            <person name="Powell A.J."/>
            <person name="Barry K."/>
            <person name="Miller A.N."/>
            <person name="Grigoriev I.V."/>
            <person name="Debuchy R."/>
            <person name="Gladieux P."/>
            <person name="Thoren M.H."/>
            <person name="Johannesson H."/>
        </authorList>
    </citation>
    <scope>NUCLEOTIDE SEQUENCE</scope>
    <source>
        <strain evidence="5">SMH3187-1</strain>
    </source>
</reference>
<dbReference type="InterPro" id="IPR000504">
    <property type="entry name" value="RRM_dom"/>
</dbReference>
<dbReference type="EMBL" id="JAUKUD010000004">
    <property type="protein sequence ID" value="KAK0746149.1"/>
    <property type="molecule type" value="Genomic_DNA"/>
</dbReference>
<comment type="caution">
    <text evidence="5">The sequence shown here is derived from an EMBL/GenBank/DDBJ whole genome shotgun (WGS) entry which is preliminary data.</text>
</comment>
<dbReference type="Gene3D" id="3.30.70.330">
    <property type="match status" value="1"/>
</dbReference>
<name>A0AA40EV70_9PEZI</name>
<dbReference type="InterPro" id="IPR035979">
    <property type="entry name" value="RBD_domain_sf"/>
</dbReference>
<evidence type="ECO:0000256" key="3">
    <source>
        <dbReference type="SAM" id="MobiDB-lite"/>
    </source>
</evidence>
<dbReference type="PROSITE" id="PS50102">
    <property type="entry name" value="RRM"/>
    <property type="match status" value="1"/>
</dbReference>
<dbReference type="GO" id="GO:0005634">
    <property type="term" value="C:nucleus"/>
    <property type="evidence" value="ECO:0007669"/>
    <property type="project" value="TreeGrafter"/>
</dbReference>
<dbReference type="PANTHER" id="PTHR19965">
    <property type="entry name" value="RNA AND EXPORT FACTOR BINDING PROTEIN"/>
    <property type="match status" value="1"/>
</dbReference>
<feature type="compositionally biased region" description="Basic and acidic residues" evidence="3">
    <location>
        <begin position="1"/>
        <end position="17"/>
    </location>
</feature>
<feature type="compositionally biased region" description="Basic and acidic residues" evidence="3">
    <location>
        <begin position="209"/>
        <end position="224"/>
    </location>
</feature>
<feature type="compositionally biased region" description="Gly residues" evidence="3">
    <location>
        <begin position="253"/>
        <end position="264"/>
    </location>
</feature>
<organism evidence="5 6">
    <name type="scientific">Schizothecium vesticola</name>
    <dbReference type="NCBI Taxonomy" id="314040"/>
    <lineage>
        <taxon>Eukaryota</taxon>
        <taxon>Fungi</taxon>
        <taxon>Dikarya</taxon>
        <taxon>Ascomycota</taxon>
        <taxon>Pezizomycotina</taxon>
        <taxon>Sordariomycetes</taxon>
        <taxon>Sordariomycetidae</taxon>
        <taxon>Sordariales</taxon>
        <taxon>Schizotheciaceae</taxon>
        <taxon>Schizothecium</taxon>
    </lineage>
</organism>
<protein>
    <recommendedName>
        <fullName evidence="4">RRM domain-containing protein</fullName>
    </recommendedName>
</protein>
<feature type="domain" description="RRM" evidence="4">
    <location>
        <begin position="97"/>
        <end position="174"/>
    </location>
</feature>
<keyword evidence="1 2" id="KW-0694">RNA-binding</keyword>
<evidence type="ECO:0000259" key="4">
    <source>
        <dbReference type="PROSITE" id="PS50102"/>
    </source>
</evidence>
<dbReference type="Proteomes" id="UP001172155">
    <property type="component" value="Unassembled WGS sequence"/>
</dbReference>
<dbReference type="PANTHER" id="PTHR19965:SF82">
    <property type="entry name" value="THO COMPLEX SUBUNIT 4"/>
    <property type="match status" value="1"/>
</dbReference>
<dbReference type="SMART" id="SM00360">
    <property type="entry name" value="RRM"/>
    <property type="match status" value="1"/>
</dbReference>
<evidence type="ECO:0000256" key="1">
    <source>
        <dbReference type="ARBA" id="ARBA00022884"/>
    </source>
</evidence>
<keyword evidence="6" id="KW-1185">Reference proteome</keyword>
<feature type="compositionally biased region" description="Basic and acidic residues" evidence="3">
    <location>
        <begin position="265"/>
        <end position="285"/>
    </location>
</feature>
<dbReference type="AlphaFoldDB" id="A0AA40EV70"/>